<feature type="region of interest" description="Disordered" evidence="3">
    <location>
        <begin position="152"/>
        <end position="186"/>
    </location>
</feature>
<dbReference type="InterPro" id="IPR014756">
    <property type="entry name" value="Ig_E-set"/>
</dbReference>
<comment type="caution">
    <text evidence="5">The sequence shown here is derived from an EMBL/GenBank/DDBJ whole genome shotgun (WGS) entry which is preliminary data.</text>
</comment>
<keyword evidence="6" id="KW-1185">Reference proteome</keyword>
<feature type="domain" description="CopC" evidence="4">
    <location>
        <begin position="51"/>
        <end position="141"/>
    </location>
</feature>
<dbReference type="InterPro" id="IPR014755">
    <property type="entry name" value="Cu-Rt/internalin_Ig-like"/>
</dbReference>
<sequence>MRSGSRRPDRRHPRTRPTETPMRTRAFLAALPFIGLVAFAAPDARAQCSFDQSFPNANDVLRELQEPMALQFSIEIDLKDVRLVSEDHTEWPIDWVRVPTEVRKAEFRATKPLPPGNYSIEWNGYVRRHYHPDGGSIPFTLASTDAAAGAAASSAAAAMPASPAPRAAPGSPYRALLGAGAPRPGR</sequence>
<name>A0A327KXD6_9BRAD</name>
<proteinExistence type="predicted"/>
<feature type="region of interest" description="Disordered" evidence="3">
    <location>
        <begin position="1"/>
        <end position="22"/>
    </location>
</feature>
<evidence type="ECO:0000313" key="5">
    <source>
        <dbReference type="EMBL" id="RAI43570.1"/>
    </source>
</evidence>
<dbReference type="Gene3D" id="2.60.40.1220">
    <property type="match status" value="1"/>
</dbReference>
<keyword evidence="2" id="KW-0186">Copper</keyword>
<dbReference type="InterPro" id="IPR007348">
    <property type="entry name" value="CopC_dom"/>
</dbReference>
<dbReference type="GO" id="GO:0046688">
    <property type="term" value="P:response to copper ion"/>
    <property type="evidence" value="ECO:0007669"/>
    <property type="project" value="InterPro"/>
</dbReference>
<evidence type="ECO:0000256" key="1">
    <source>
        <dbReference type="ARBA" id="ARBA00022729"/>
    </source>
</evidence>
<organism evidence="5 6">
    <name type="scientific">Rhodoplanes roseus</name>
    <dbReference type="NCBI Taxonomy" id="29409"/>
    <lineage>
        <taxon>Bacteria</taxon>
        <taxon>Pseudomonadati</taxon>
        <taxon>Pseudomonadota</taxon>
        <taxon>Alphaproteobacteria</taxon>
        <taxon>Hyphomicrobiales</taxon>
        <taxon>Nitrobacteraceae</taxon>
        <taxon>Rhodoplanes</taxon>
    </lineage>
</organism>
<protein>
    <recommendedName>
        <fullName evidence="4">CopC domain-containing protein</fullName>
    </recommendedName>
</protein>
<dbReference type="EMBL" id="NPEX01000081">
    <property type="protein sequence ID" value="RAI43570.1"/>
    <property type="molecule type" value="Genomic_DNA"/>
</dbReference>
<dbReference type="SUPFAM" id="SSF81296">
    <property type="entry name" value="E set domains"/>
    <property type="match status" value="1"/>
</dbReference>
<evidence type="ECO:0000259" key="4">
    <source>
        <dbReference type="Pfam" id="PF04234"/>
    </source>
</evidence>
<keyword evidence="1" id="KW-0732">Signal</keyword>
<accession>A0A327KXD6</accession>
<feature type="compositionally biased region" description="Basic residues" evidence="3">
    <location>
        <begin position="1"/>
        <end position="15"/>
    </location>
</feature>
<evidence type="ECO:0000256" key="2">
    <source>
        <dbReference type="ARBA" id="ARBA00023008"/>
    </source>
</evidence>
<dbReference type="Proteomes" id="UP000249130">
    <property type="component" value="Unassembled WGS sequence"/>
</dbReference>
<dbReference type="GO" id="GO:0042597">
    <property type="term" value="C:periplasmic space"/>
    <property type="evidence" value="ECO:0007669"/>
    <property type="project" value="InterPro"/>
</dbReference>
<dbReference type="AlphaFoldDB" id="A0A327KXD6"/>
<reference evidence="5 6" key="1">
    <citation type="submission" date="2017-07" db="EMBL/GenBank/DDBJ databases">
        <title>Draft Genome Sequences of Select Purple Nonsulfur Bacteria.</title>
        <authorList>
            <person name="Lasarre B."/>
            <person name="Mckinlay J.B."/>
        </authorList>
    </citation>
    <scope>NUCLEOTIDE SEQUENCE [LARGE SCALE GENOMIC DNA]</scope>
    <source>
        <strain evidence="5 6">DSM 5909</strain>
    </source>
</reference>
<evidence type="ECO:0000313" key="6">
    <source>
        <dbReference type="Proteomes" id="UP000249130"/>
    </source>
</evidence>
<dbReference type="GO" id="GO:0005507">
    <property type="term" value="F:copper ion binding"/>
    <property type="evidence" value="ECO:0007669"/>
    <property type="project" value="InterPro"/>
</dbReference>
<gene>
    <name evidence="5" type="ORF">CH341_13535</name>
</gene>
<dbReference type="Pfam" id="PF04234">
    <property type="entry name" value="CopC"/>
    <property type="match status" value="1"/>
</dbReference>
<dbReference type="OrthoDB" id="7959604at2"/>
<feature type="compositionally biased region" description="Low complexity" evidence="3">
    <location>
        <begin position="152"/>
        <end position="175"/>
    </location>
</feature>
<evidence type="ECO:0000256" key="3">
    <source>
        <dbReference type="SAM" id="MobiDB-lite"/>
    </source>
</evidence>